<dbReference type="PROSITE" id="PS51782">
    <property type="entry name" value="LYSM"/>
    <property type="match status" value="1"/>
</dbReference>
<dbReference type="InterPro" id="IPR036779">
    <property type="entry name" value="LysM_dom_sf"/>
</dbReference>
<dbReference type="CDD" id="cd00118">
    <property type="entry name" value="LysM"/>
    <property type="match status" value="1"/>
</dbReference>
<evidence type="ECO:0000256" key="1">
    <source>
        <dbReference type="SAM" id="Phobius"/>
    </source>
</evidence>
<dbReference type="RefSeq" id="WP_344606334.1">
    <property type="nucleotide sequence ID" value="NZ_BAAAHE010000025.1"/>
</dbReference>
<accession>A0ABP3S8E0</accession>
<proteinExistence type="predicted"/>
<evidence type="ECO:0000313" key="4">
    <source>
        <dbReference type="Proteomes" id="UP001500957"/>
    </source>
</evidence>
<dbReference type="Proteomes" id="UP001500957">
    <property type="component" value="Unassembled WGS sequence"/>
</dbReference>
<keyword evidence="4" id="KW-1185">Reference proteome</keyword>
<evidence type="ECO:0000259" key="2">
    <source>
        <dbReference type="PROSITE" id="PS51782"/>
    </source>
</evidence>
<dbReference type="EMBL" id="BAAAHE010000025">
    <property type="protein sequence ID" value="GAA0625516.1"/>
    <property type="molecule type" value="Genomic_DNA"/>
</dbReference>
<organism evidence="3 4">
    <name type="scientific">Sporichthya brevicatena</name>
    <dbReference type="NCBI Taxonomy" id="171442"/>
    <lineage>
        <taxon>Bacteria</taxon>
        <taxon>Bacillati</taxon>
        <taxon>Actinomycetota</taxon>
        <taxon>Actinomycetes</taxon>
        <taxon>Sporichthyales</taxon>
        <taxon>Sporichthyaceae</taxon>
        <taxon>Sporichthya</taxon>
    </lineage>
</organism>
<feature type="transmembrane region" description="Helical" evidence="1">
    <location>
        <begin position="56"/>
        <end position="74"/>
    </location>
</feature>
<feature type="domain" description="LysM" evidence="2">
    <location>
        <begin position="91"/>
        <end position="140"/>
    </location>
</feature>
<dbReference type="SUPFAM" id="SSF54106">
    <property type="entry name" value="LysM domain"/>
    <property type="match status" value="1"/>
</dbReference>
<keyword evidence="1" id="KW-0812">Transmembrane</keyword>
<sequence length="141" mass="14699">MNGTLNHTAHATRHATARAHLHLVPTPTAAELEDLVARPASAASAAPLRLTRRGRLVVVVLFLGALLAGGVLFGSTSTRASGEAGPARTYEYLVVQPGDTLWGIAKQVAPNDDPRATIEAIRRLNALSDGGVQAGQRIALP</sequence>
<name>A0ABP3S8E0_9ACTN</name>
<keyword evidence="1" id="KW-1133">Transmembrane helix</keyword>
<dbReference type="Pfam" id="PF01476">
    <property type="entry name" value="LysM"/>
    <property type="match status" value="1"/>
</dbReference>
<reference evidence="4" key="1">
    <citation type="journal article" date="2019" name="Int. J. Syst. Evol. Microbiol.">
        <title>The Global Catalogue of Microorganisms (GCM) 10K type strain sequencing project: providing services to taxonomists for standard genome sequencing and annotation.</title>
        <authorList>
            <consortium name="The Broad Institute Genomics Platform"/>
            <consortium name="The Broad Institute Genome Sequencing Center for Infectious Disease"/>
            <person name="Wu L."/>
            <person name="Ma J."/>
        </authorList>
    </citation>
    <scope>NUCLEOTIDE SEQUENCE [LARGE SCALE GENOMIC DNA]</scope>
    <source>
        <strain evidence="4">JCM 10671</strain>
    </source>
</reference>
<evidence type="ECO:0000313" key="3">
    <source>
        <dbReference type="EMBL" id="GAA0625516.1"/>
    </source>
</evidence>
<keyword evidence="1" id="KW-0472">Membrane</keyword>
<comment type="caution">
    <text evidence="3">The sequence shown here is derived from an EMBL/GenBank/DDBJ whole genome shotgun (WGS) entry which is preliminary data.</text>
</comment>
<dbReference type="InterPro" id="IPR018392">
    <property type="entry name" value="LysM"/>
</dbReference>
<protein>
    <recommendedName>
        <fullName evidence="2">LysM domain-containing protein</fullName>
    </recommendedName>
</protein>
<dbReference type="SMART" id="SM00257">
    <property type="entry name" value="LysM"/>
    <property type="match status" value="1"/>
</dbReference>
<gene>
    <name evidence="3" type="ORF">GCM10009547_31050</name>
</gene>
<dbReference type="Gene3D" id="3.10.350.10">
    <property type="entry name" value="LysM domain"/>
    <property type="match status" value="1"/>
</dbReference>